<name>A0A381VPT1_9ZZZZ</name>
<gene>
    <name evidence="1" type="ORF">METZ01_LOCUS94397</name>
</gene>
<proteinExistence type="predicted"/>
<accession>A0A381VPT1</accession>
<evidence type="ECO:0000313" key="1">
    <source>
        <dbReference type="EMBL" id="SVA41543.1"/>
    </source>
</evidence>
<protein>
    <submittedName>
        <fullName evidence="1">Uncharacterized protein</fullName>
    </submittedName>
</protein>
<dbReference type="AlphaFoldDB" id="A0A381VPT1"/>
<reference evidence="1" key="1">
    <citation type="submission" date="2018-05" db="EMBL/GenBank/DDBJ databases">
        <authorList>
            <person name="Lanie J.A."/>
            <person name="Ng W.-L."/>
            <person name="Kazmierczak K.M."/>
            <person name="Andrzejewski T.M."/>
            <person name="Davidsen T.M."/>
            <person name="Wayne K.J."/>
            <person name="Tettelin H."/>
            <person name="Glass J.I."/>
            <person name="Rusch D."/>
            <person name="Podicherti R."/>
            <person name="Tsui H.-C.T."/>
            <person name="Winkler M.E."/>
        </authorList>
    </citation>
    <scope>NUCLEOTIDE SEQUENCE</scope>
</reference>
<dbReference type="EMBL" id="UINC01009257">
    <property type="protein sequence ID" value="SVA41543.1"/>
    <property type="molecule type" value="Genomic_DNA"/>
</dbReference>
<sequence>MESESLYELWETLVNYIPGKDRIEAGEMFIKQCDELGMSPEDIEILIDGDKILEVALDRYFEDDDEDYYEEDDDWD</sequence>
<organism evidence="1">
    <name type="scientific">marine metagenome</name>
    <dbReference type="NCBI Taxonomy" id="408172"/>
    <lineage>
        <taxon>unclassified sequences</taxon>
        <taxon>metagenomes</taxon>
        <taxon>ecological metagenomes</taxon>
    </lineage>
</organism>